<dbReference type="Pfam" id="PF01315">
    <property type="entry name" value="Ald_Xan_dh_C"/>
    <property type="match status" value="1"/>
</dbReference>
<dbReference type="Pfam" id="PF02738">
    <property type="entry name" value="MoCoBD_1"/>
    <property type="match status" value="1"/>
</dbReference>
<organism evidence="3 4">
    <name type="scientific">Falsirhodobacter algicola</name>
    <dbReference type="NCBI Taxonomy" id="2692330"/>
    <lineage>
        <taxon>Bacteria</taxon>
        <taxon>Pseudomonadati</taxon>
        <taxon>Pseudomonadota</taxon>
        <taxon>Alphaproteobacteria</taxon>
        <taxon>Rhodobacterales</taxon>
        <taxon>Paracoccaceae</taxon>
        <taxon>Falsirhodobacter</taxon>
    </lineage>
</organism>
<dbReference type="Pfam" id="PF20256">
    <property type="entry name" value="MoCoBD_2"/>
    <property type="match status" value="1"/>
</dbReference>
<evidence type="ECO:0000313" key="4">
    <source>
        <dbReference type="Proteomes" id="UP000679284"/>
    </source>
</evidence>
<reference evidence="3" key="1">
    <citation type="submission" date="2020-01" db="EMBL/GenBank/DDBJ databases">
        <authorList>
            <person name="Yang Y."/>
            <person name="Kwon Y.M."/>
        </authorList>
    </citation>
    <scope>NUCLEOTIDE SEQUENCE</scope>
    <source>
        <strain evidence="3">PG104</strain>
    </source>
</reference>
<dbReference type="GO" id="GO:0005506">
    <property type="term" value="F:iron ion binding"/>
    <property type="evidence" value="ECO:0007669"/>
    <property type="project" value="InterPro"/>
</dbReference>
<dbReference type="PANTHER" id="PTHR11908:SF123">
    <property type="entry name" value="ALDEHYDE OXIDOREDUCTASE MOLYBDENUM-BINDING SUBUNIT PAOC"/>
    <property type="match status" value="1"/>
</dbReference>
<accession>A0A8J8MT09</accession>
<dbReference type="Proteomes" id="UP000679284">
    <property type="component" value="Chromosome"/>
</dbReference>
<dbReference type="SUPFAM" id="SSF54665">
    <property type="entry name" value="CO dehydrogenase molybdoprotein N-domain-like"/>
    <property type="match status" value="1"/>
</dbReference>
<feature type="domain" description="Aldehyde oxidase/xanthine dehydrogenase a/b hammerhead" evidence="2">
    <location>
        <begin position="38"/>
        <end position="138"/>
    </location>
</feature>
<sequence length="725" mass="77656">MTRHLKIDLPDTENRLDQMAQGVLGKPLDRLEGPLKVSGRATYAAEARPDGLLHGVLVQSSITKGRVTQVGTHPDALAVLTDPRMIRYAAQGMATKGPKRGPDVVEYMGQPIALVVAETFEKARHAAKNLPITYEEETDAPLDPATAPLDRPDAKQSAAGDLDAAMRDAAFVLDEVWHTPSMAATAMEPHAAIAEWDGDHVTIRAGMQMLSSNRQQMADALGIPLEKVRLLAPYVGGGFGSKLGINAEAVAAALAARELGRPVSVVLTRMHDFDLSHRRSESRQRVLLAADADGRLTGLGHESRVSNLPDTTFAEPVTQATPFTYDGAHRRIVQEIARIHRPATGSVRAPGEAIGVNVFECAMDEMAERVGLDPVKFRLRNIPQNEPVTGRPFSSHKLAEAMEEGARRFGWADRNPAPKHTLQGEWYMGMGMAAAVRVNQIIESRARVSLTPDGRALVETDMTDIGTGTYTVLGQIAAEMLGLPRDAVEVHLGDTDMPPASGSGGSFGAASAGTSVYLACEELRTTLAQRMGCAETDLTLQDGEARAGNAVRKLTDLLNGEPLDAEGHVEPGDTAKAVRQATWGSHWAEVAVNRWSGEVRVHRMMGVFACGRVLNAKTARSQCLGGMTFGIGIALTEDMAQDDRDGHNVARDLAEYHVPTHADVPHMEVHLLEELDAHAGPTQVKGIGELGICGAGAAVLNAVYNACGVRVRHFPATPDRILAGL</sequence>
<protein>
    <submittedName>
        <fullName evidence="3">Molybdopterin-dependent oxidoreductase</fullName>
    </submittedName>
</protein>
<name>A0A8J8MT09_9RHOB</name>
<feature type="region of interest" description="Disordered" evidence="1">
    <location>
        <begin position="132"/>
        <end position="155"/>
    </location>
</feature>
<dbReference type="KEGG" id="fap:GR316_05240"/>
<evidence type="ECO:0000313" key="3">
    <source>
        <dbReference type="EMBL" id="QUS35718.1"/>
    </source>
</evidence>
<dbReference type="EMBL" id="CP047289">
    <property type="protein sequence ID" value="QUS35718.1"/>
    <property type="molecule type" value="Genomic_DNA"/>
</dbReference>
<proteinExistence type="predicted"/>
<gene>
    <name evidence="3" type="ORF">GR316_05240</name>
</gene>
<dbReference type="InterPro" id="IPR036856">
    <property type="entry name" value="Ald_Oxase/Xan_DH_a/b_sf"/>
</dbReference>
<dbReference type="InterPro" id="IPR000674">
    <property type="entry name" value="Ald_Oxase/Xan_DH_a/b"/>
</dbReference>
<dbReference type="PANTHER" id="PTHR11908">
    <property type="entry name" value="XANTHINE DEHYDROGENASE"/>
    <property type="match status" value="1"/>
</dbReference>
<dbReference type="InterPro" id="IPR046867">
    <property type="entry name" value="AldOxase/xan_DH_MoCoBD2"/>
</dbReference>
<dbReference type="RefSeq" id="WP_211784967.1">
    <property type="nucleotide sequence ID" value="NZ_CP047289.1"/>
</dbReference>
<dbReference type="InterPro" id="IPR037165">
    <property type="entry name" value="AldOxase/xan_DH_Mopterin-bd_sf"/>
</dbReference>
<evidence type="ECO:0000259" key="2">
    <source>
        <dbReference type="SMART" id="SM01008"/>
    </source>
</evidence>
<dbReference type="InterPro" id="IPR008274">
    <property type="entry name" value="AldOxase/xan_DH_MoCoBD1"/>
</dbReference>
<dbReference type="Gene3D" id="3.90.1170.50">
    <property type="entry name" value="Aldehyde oxidase/xanthine dehydrogenase, a/b hammerhead"/>
    <property type="match status" value="1"/>
</dbReference>
<dbReference type="Gene3D" id="3.30.365.10">
    <property type="entry name" value="Aldehyde oxidase/xanthine dehydrogenase, molybdopterin binding domain"/>
    <property type="match status" value="4"/>
</dbReference>
<dbReference type="AlphaFoldDB" id="A0A8J8MT09"/>
<evidence type="ECO:0000256" key="1">
    <source>
        <dbReference type="SAM" id="MobiDB-lite"/>
    </source>
</evidence>
<dbReference type="GO" id="GO:0016491">
    <property type="term" value="F:oxidoreductase activity"/>
    <property type="evidence" value="ECO:0007669"/>
    <property type="project" value="InterPro"/>
</dbReference>
<dbReference type="InterPro" id="IPR016208">
    <property type="entry name" value="Ald_Oxase/xanthine_DH-like"/>
</dbReference>
<dbReference type="SMART" id="SM01008">
    <property type="entry name" value="Ald_Xan_dh_C"/>
    <property type="match status" value="1"/>
</dbReference>
<dbReference type="SUPFAM" id="SSF56003">
    <property type="entry name" value="Molybdenum cofactor-binding domain"/>
    <property type="match status" value="1"/>
</dbReference>
<keyword evidence="4" id="KW-1185">Reference proteome</keyword>